<dbReference type="Pfam" id="PF01757">
    <property type="entry name" value="Acyl_transf_3"/>
    <property type="match status" value="1"/>
</dbReference>
<feature type="domain" description="Acyltransferase 3" evidence="3">
    <location>
        <begin position="62"/>
        <end position="398"/>
    </location>
</feature>
<feature type="region of interest" description="Disordered" evidence="1">
    <location>
        <begin position="1"/>
        <end position="63"/>
    </location>
</feature>
<dbReference type="Proteomes" id="UP000638648">
    <property type="component" value="Unassembled WGS sequence"/>
</dbReference>
<feature type="transmembrane region" description="Helical" evidence="2">
    <location>
        <begin position="342"/>
        <end position="363"/>
    </location>
</feature>
<keyword evidence="2" id="KW-0812">Transmembrane</keyword>
<keyword evidence="2" id="KW-1133">Transmembrane helix</keyword>
<accession>A0A927MRJ9</accession>
<gene>
    <name evidence="4" type="ORF">HEB94_001805</name>
</gene>
<dbReference type="InterPro" id="IPR002656">
    <property type="entry name" value="Acyl_transf_3_dom"/>
</dbReference>
<dbReference type="PANTHER" id="PTHR23028">
    <property type="entry name" value="ACETYLTRANSFERASE"/>
    <property type="match status" value="1"/>
</dbReference>
<evidence type="ECO:0000259" key="3">
    <source>
        <dbReference type="Pfam" id="PF01757"/>
    </source>
</evidence>
<keyword evidence="2" id="KW-0472">Membrane</keyword>
<evidence type="ECO:0000313" key="4">
    <source>
        <dbReference type="EMBL" id="MBE1604957.1"/>
    </source>
</evidence>
<dbReference type="GO" id="GO:0016020">
    <property type="term" value="C:membrane"/>
    <property type="evidence" value="ECO:0007669"/>
    <property type="project" value="TreeGrafter"/>
</dbReference>
<evidence type="ECO:0000256" key="2">
    <source>
        <dbReference type="SAM" id="Phobius"/>
    </source>
</evidence>
<comment type="caution">
    <text evidence="4">The sequence shown here is derived from an EMBL/GenBank/DDBJ whole genome shotgun (WGS) entry which is preliminary data.</text>
</comment>
<proteinExistence type="predicted"/>
<feature type="compositionally biased region" description="Polar residues" evidence="1">
    <location>
        <begin position="1"/>
        <end position="10"/>
    </location>
</feature>
<feature type="transmembrane region" description="Helical" evidence="2">
    <location>
        <begin position="130"/>
        <end position="150"/>
    </location>
</feature>
<protein>
    <submittedName>
        <fullName evidence="4">Peptidoglycan/LPS O-acetylase OafA/YrhL</fullName>
    </submittedName>
</protein>
<dbReference type="AlphaFoldDB" id="A0A927MRJ9"/>
<name>A0A927MRJ9_9ACTN</name>
<dbReference type="InterPro" id="IPR050879">
    <property type="entry name" value="Acyltransferase_3"/>
</dbReference>
<feature type="transmembrane region" description="Helical" evidence="2">
    <location>
        <begin position="282"/>
        <end position="301"/>
    </location>
</feature>
<dbReference type="PANTHER" id="PTHR23028:SF53">
    <property type="entry name" value="ACYL_TRANSF_3 DOMAIN-CONTAINING PROTEIN"/>
    <property type="match status" value="1"/>
</dbReference>
<reference evidence="4" key="1">
    <citation type="submission" date="2020-10" db="EMBL/GenBank/DDBJ databases">
        <title>Sequencing the genomes of 1000 actinobacteria strains.</title>
        <authorList>
            <person name="Klenk H.-P."/>
        </authorList>
    </citation>
    <scope>NUCLEOTIDE SEQUENCE</scope>
    <source>
        <strain evidence="4">DSM 45354</strain>
    </source>
</reference>
<dbReference type="GO" id="GO:0009103">
    <property type="term" value="P:lipopolysaccharide biosynthetic process"/>
    <property type="evidence" value="ECO:0007669"/>
    <property type="project" value="TreeGrafter"/>
</dbReference>
<feature type="compositionally biased region" description="Low complexity" evidence="1">
    <location>
        <begin position="11"/>
        <end position="40"/>
    </location>
</feature>
<organism evidence="4 5">
    <name type="scientific">Actinopolymorpha pittospori</name>
    <dbReference type="NCBI Taxonomy" id="648752"/>
    <lineage>
        <taxon>Bacteria</taxon>
        <taxon>Bacillati</taxon>
        <taxon>Actinomycetota</taxon>
        <taxon>Actinomycetes</taxon>
        <taxon>Propionibacteriales</taxon>
        <taxon>Actinopolymorphaceae</taxon>
        <taxon>Actinopolymorpha</taxon>
    </lineage>
</organism>
<dbReference type="EMBL" id="JADBEM010000001">
    <property type="protein sequence ID" value="MBE1604957.1"/>
    <property type="molecule type" value="Genomic_DNA"/>
</dbReference>
<keyword evidence="5" id="KW-1185">Reference proteome</keyword>
<feature type="transmembrane region" description="Helical" evidence="2">
    <location>
        <begin position="383"/>
        <end position="401"/>
    </location>
</feature>
<sequence length="421" mass="45523">MTLSPRSPTPSTDGTADGVADGTVGTTTATATPPSVTSPASDPPAPAGAEGARRHPPAGRSAGVDGLRAVAAGTVIAYHLHSELLPGGSIGVDVFFGISGFVITRLLLAEFDRTREISLRRFYVRRFLRLGPALMLLCAVVATLALATPLKAFEGQWLAALLAMTYAVNLIRAAQPGAYDHVMGSLPHTWSLGIEEQFYLLWPFALRGLLRRVAARTVVIVVAVLCLTPTAIRFALWDEHAAHRIYNGIDTRADELLIGCLLALLLWHLRENQAALDRIRTWAGRLVWPAAVLIGIAAWKMPITAWVDGWTPAWYTVGFLCVGLLTATVIAVLVLDEFHPLTLLLALPPLAWIGQRLSYGLYLWHYPILAYVGTLGLVPQVRVMLVVTGAVLMAGLSYRFVERPLQRRRQRSAPALAGSSA</sequence>
<evidence type="ECO:0000313" key="5">
    <source>
        <dbReference type="Proteomes" id="UP000638648"/>
    </source>
</evidence>
<feature type="transmembrane region" description="Helical" evidence="2">
    <location>
        <begin position="90"/>
        <end position="109"/>
    </location>
</feature>
<feature type="transmembrane region" description="Helical" evidence="2">
    <location>
        <begin position="252"/>
        <end position="270"/>
    </location>
</feature>
<dbReference type="GO" id="GO:0016747">
    <property type="term" value="F:acyltransferase activity, transferring groups other than amino-acyl groups"/>
    <property type="evidence" value="ECO:0007669"/>
    <property type="project" value="InterPro"/>
</dbReference>
<feature type="transmembrane region" description="Helical" evidence="2">
    <location>
        <begin position="156"/>
        <end position="174"/>
    </location>
</feature>
<feature type="transmembrane region" description="Helical" evidence="2">
    <location>
        <begin position="213"/>
        <end position="232"/>
    </location>
</feature>
<feature type="transmembrane region" description="Helical" evidence="2">
    <location>
        <begin position="313"/>
        <end position="335"/>
    </location>
</feature>
<dbReference type="RefSeq" id="WP_192749381.1">
    <property type="nucleotide sequence ID" value="NZ_BAABJL010000030.1"/>
</dbReference>
<evidence type="ECO:0000256" key="1">
    <source>
        <dbReference type="SAM" id="MobiDB-lite"/>
    </source>
</evidence>